<accession>A0A0U1LI78</accession>
<protein>
    <submittedName>
        <fullName evidence="2">Uncharacterized protein</fullName>
    </submittedName>
</protein>
<dbReference type="EMBL" id="CVMT01000001">
    <property type="protein sequence ID" value="CRG82723.1"/>
    <property type="molecule type" value="Genomic_DNA"/>
</dbReference>
<feature type="region of interest" description="Disordered" evidence="1">
    <location>
        <begin position="1"/>
        <end position="91"/>
    </location>
</feature>
<feature type="compositionally biased region" description="Basic residues" evidence="1">
    <location>
        <begin position="53"/>
        <end position="65"/>
    </location>
</feature>
<organism evidence="2 3">
    <name type="scientific">Talaromyces islandicus</name>
    <name type="common">Penicillium islandicum</name>
    <dbReference type="NCBI Taxonomy" id="28573"/>
    <lineage>
        <taxon>Eukaryota</taxon>
        <taxon>Fungi</taxon>
        <taxon>Dikarya</taxon>
        <taxon>Ascomycota</taxon>
        <taxon>Pezizomycotina</taxon>
        <taxon>Eurotiomycetes</taxon>
        <taxon>Eurotiomycetidae</taxon>
        <taxon>Eurotiales</taxon>
        <taxon>Trichocomaceae</taxon>
        <taxon>Talaromyces</taxon>
        <taxon>Talaromyces sect. Islandici</taxon>
    </lineage>
</organism>
<evidence type="ECO:0000256" key="1">
    <source>
        <dbReference type="SAM" id="MobiDB-lite"/>
    </source>
</evidence>
<dbReference type="OMA" id="MKSPHPG"/>
<dbReference type="STRING" id="28573.A0A0U1LI78"/>
<name>A0A0U1LI78_TALIS</name>
<dbReference type="AlphaFoldDB" id="A0A0U1LI78"/>
<dbReference type="Proteomes" id="UP000054383">
    <property type="component" value="Unassembled WGS sequence"/>
</dbReference>
<dbReference type="OrthoDB" id="4225757at2759"/>
<keyword evidence="3" id="KW-1185">Reference proteome</keyword>
<sequence>MKSPHPGDYNQPSEAVFRNVERQSPSWKSRDDPHTQNQDERGRTRLARAQGGRSRRRATASRSRSRSSGSASKRLANSRPRSKMRTSSMGKPEYWYAYY</sequence>
<reference evidence="2 3" key="1">
    <citation type="submission" date="2015-04" db="EMBL/GenBank/DDBJ databases">
        <authorList>
            <person name="Syromyatnikov M.Y."/>
            <person name="Popov V.N."/>
        </authorList>
    </citation>
    <scope>NUCLEOTIDE SEQUENCE [LARGE SCALE GENOMIC DNA]</scope>
    <source>
        <strain evidence="2">WF-38-12</strain>
    </source>
</reference>
<evidence type="ECO:0000313" key="3">
    <source>
        <dbReference type="Proteomes" id="UP000054383"/>
    </source>
</evidence>
<gene>
    <name evidence="2" type="ORF">PISL3812_00068</name>
</gene>
<feature type="compositionally biased region" description="Basic and acidic residues" evidence="1">
    <location>
        <begin position="28"/>
        <end position="43"/>
    </location>
</feature>
<proteinExistence type="predicted"/>
<evidence type="ECO:0000313" key="2">
    <source>
        <dbReference type="EMBL" id="CRG82723.1"/>
    </source>
</evidence>